<reference evidence="13" key="2">
    <citation type="submission" date="2015-01" db="EMBL/GenBank/DDBJ databases">
        <title>Evolutionary Origins and Diversification of the Mycorrhizal Mutualists.</title>
        <authorList>
            <consortium name="DOE Joint Genome Institute"/>
            <consortium name="Mycorrhizal Genomics Consortium"/>
            <person name="Kohler A."/>
            <person name="Kuo A."/>
            <person name="Nagy L.G."/>
            <person name="Floudas D."/>
            <person name="Copeland A."/>
            <person name="Barry K.W."/>
            <person name="Cichocki N."/>
            <person name="Veneault-Fourrey C."/>
            <person name="LaButti K."/>
            <person name="Lindquist E.A."/>
            <person name="Lipzen A."/>
            <person name="Lundell T."/>
            <person name="Morin E."/>
            <person name="Murat C."/>
            <person name="Riley R."/>
            <person name="Ohm R."/>
            <person name="Sun H."/>
            <person name="Tunlid A."/>
            <person name="Henrissat B."/>
            <person name="Grigoriev I.V."/>
            <person name="Hibbett D.S."/>
            <person name="Martin F."/>
        </authorList>
    </citation>
    <scope>NUCLEOTIDE SEQUENCE [LARGE SCALE GENOMIC DNA]</scope>
    <source>
        <strain evidence="13">441</strain>
    </source>
</reference>
<evidence type="ECO:0000259" key="11">
    <source>
        <dbReference type="PROSITE" id="PS50157"/>
    </source>
</evidence>
<evidence type="ECO:0000256" key="7">
    <source>
        <dbReference type="ARBA" id="ARBA00023163"/>
    </source>
</evidence>
<feature type="domain" description="C2H2-type" evidence="11">
    <location>
        <begin position="59"/>
        <end position="88"/>
    </location>
</feature>
<dbReference type="STRING" id="765257.A0A0C9YKI6"/>
<dbReference type="PROSITE" id="PS50157">
    <property type="entry name" value="ZINC_FINGER_C2H2_2"/>
    <property type="match status" value="2"/>
</dbReference>
<name>A0A0C9YKI6_9AGAM</name>
<dbReference type="InterPro" id="IPR051007">
    <property type="entry name" value="creA/MIG_C2H2-ZnF"/>
</dbReference>
<proteinExistence type="predicted"/>
<feature type="domain" description="C2H2-type" evidence="11">
    <location>
        <begin position="30"/>
        <end position="58"/>
    </location>
</feature>
<feature type="region of interest" description="Disordered" evidence="10">
    <location>
        <begin position="1"/>
        <end position="25"/>
    </location>
</feature>
<keyword evidence="8" id="KW-0539">Nucleus</keyword>
<dbReference type="SMART" id="SM00355">
    <property type="entry name" value="ZnF_C2H2"/>
    <property type="match status" value="2"/>
</dbReference>
<evidence type="ECO:0000256" key="2">
    <source>
        <dbReference type="ARBA" id="ARBA00022723"/>
    </source>
</evidence>
<evidence type="ECO:0000313" key="13">
    <source>
        <dbReference type="Proteomes" id="UP000054018"/>
    </source>
</evidence>
<reference evidence="12 13" key="1">
    <citation type="submission" date="2014-04" db="EMBL/GenBank/DDBJ databases">
        <authorList>
            <consortium name="DOE Joint Genome Institute"/>
            <person name="Kuo A."/>
            <person name="Kohler A."/>
            <person name="Costa M.D."/>
            <person name="Nagy L.G."/>
            <person name="Floudas D."/>
            <person name="Copeland A."/>
            <person name="Barry K.W."/>
            <person name="Cichocki N."/>
            <person name="Veneault-Fourrey C."/>
            <person name="LaButti K."/>
            <person name="Lindquist E.A."/>
            <person name="Lipzen A."/>
            <person name="Lundell T."/>
            <person name="Morin E."/>
            <person name="Murat C."/>
            <person name="Sun H."/>
            <person name="Tunlid A."/>
            <person name="Henrissat B."/>
            <person name="Grigoriev I.V."/>
            <person name="Hibbett D.S."/>
            <person name="Martin F."/>
            <person name="Nordberg H.P."/>
            <person name="Cantor M.N."/>
            <person name="Hua S.X."/>
        </authorList>
    </citation>
    <scope>NUCLEOTIDE SEQUENCE [LARGE SCALE GENOMIC DNA]</scope>
    <source>
        <strain evidence="12 13">441</strain>
    </source>
</reference>
<dbReference type="HOGENOM" id="CLU_127751_1_0_1"/>
<dbReference type="InterPro" id="IPR036236">
    <property type="entry name" value="Znf_C2H2_sf"/>
</dbReference>
<dbReference type="Pfam" id="PF13894">
    <property type="entry name" value="zf-C2H2_4"/>
    <property type="match status" value="1"/>
</dbReference>
<accession>A0A0C9YKI6</accession>
<dbReference type="Gene3D" id="3.30.160.60">
    <property type="entry name" value="Classic Zinc Finger"/>
    <property type="match status" value="2"/>
</dbReference>
<dbReference type="GO" id="GO:0008270">
    <property type="term" value="F:zinc ion binding"/>
    <property type="evidence" value="ECO:0007669"/>
    <property type="project" value="UniProtKB-KW"/>
</dbReference>
<dbReference type="EMBL" id="KN833836">
    <property type="protein sequence ID" value="KIK17181.1"/>
    <property type="molecule type" value="Genomic_DNA"/>
</dbReference>
<feature type="non-terminal residue" evidence="12">
    <location>
        <position position="1"/>
    </location>
</feature>
<sequence>PTPPPTPRSSRGRKVPWSEGNIPPDASRTIQCNLCGRWFLRGEHLKRHIASLHSDEKPYACEFPDCKKTFSRRDNCKYHYNAHFKPPKEDKRPDEEPKEPDETA</sequence>
<dbReference type="OrthoDB" id="6365676at2759"/>
<protein>
    <recommendedName>
        <fullName evidence="11">C2H2-type domain-containing protein</fullName>
    </recommendedName>
</protein>
<evidence type="ECO:0000256" key="3">
    <source>
        <dbReference type="ARBA" id="ARBA00022737"/>
    </source>
</evidence>
<evidence type="ECO:0000313" key="12">
    <source>
        <dbReference type="EMBL" id="KIK17181.1"/>
    </source>
</evidence>
<dbReference type="GO" id="GO:0005737">
    <property type="term" value="C:cytoplasm"/>
    <property type="evidence" value="ECO:0007669"/>
    <property type="project" value="TreeGrafter"/>
</dbReference>
<dbReference type="SUPFAM" id="SSF57667">
    <property type="entry name" value="beta-beta-alpha zinc fingers"/>
    <property type="match status" value="1"/>
</dbReference>
<keyword evidence="2" id="KW-0479">Metal-binding</keyword>
<keyword evidence="13" id="KW-1185">Reference proteome</keyword>
<feature type="compositionally biased region" description="Basic and acidic residues" evidence="10">
    <location>
        <begin position="86"/>
        <end position="95"/>
    </location>
</feature>
<comment type="subcellular location">
    <subcellularLocation>
        <location evidence="1">Nucleus</location>
    </subcellularLocation>
</comment>
<keyword evidence="5" id="KW-0862">Zinc</keyword>
<evidence type="ECO:0000256" key="8">
    <source>
        <dbReference type="ARBA" id="ARBA00023242"/>
    </source>
</evidence>
<dbReference type="GO" id="GO:0000433">
    <property type="term" value="P:carbon catabolite repression of transcription from RNA polymerase II promoter by glucose"/>
    <property type="evidence" value="ECO:0007669"/>
    <property type="project" value="TreeGrafter"/>
</dbReference>
<evidence type="ECO:0000256" key="4">
    <source>
        <dbReference type="ARBA" id="ARBA00022771"/>
    </source>
</evidence>
<feature type="region of interest" description="Disordered" evidence="10">
    <location>
        <begin position="82"/>
        <end position="104"/>
    </location>
</feature>
<dbReference type="InterPro" id="IPR013087">
    <property type="entry name" value="Znf_C2H2_type"/>
</dbReference>
<dbReference type="PANTHER" id="PTHR47428:SF2">
    <property type="entry name" value="ZINC FINGER PROTEIN RSV1"/>
    <property type="match status" value="1"/>
</dbReference>
<evidence type="ECO:0000256" key="9">
    <source>
        <dbReference type="PROSITE-ProRule" id="PRU00042"/>
    </source>
</evidence>
<gene>
    <name evidence="12" type="ORF">PISMIDRAFT_111978</name>
</gene>
<dbReference type="GO" id="GO:0005634">
    <property type="term" value="C:nucleus"/>
    <property type="evidence" value="ECO:0007669"/>
    <property type="project" value="UniProtKB-SubCell"/>
</dbReference>
<dbReference type="Proteomes" id="UP000054018">
    <property type="component" value="Unassembled WGS sequence"/>
</dbReference>
<evidence type="ECO:0000256" key="6">
    <source>
        <dbReference type="ARBA" id="ARBA00023015"/>
    </source>
</evidence>
<keyword evidence="3" id="KW-0677">Repeat</keyword>
<evidence type="ECO:0000256" key="10">
    <source>
        <dbReference type="SAM" id="MobiDB-lite"/>
    </source>
</evidence>
<evidence type="ECO:0000256" key="5">
    <source>
        <dbReference type="ARBA" id="ARBA00022833"/>
    </source>
</evidence>
<evidence type="ECO:0000256" key="1">
    <source>
        <dbReference type="ARBA" id="ARBA00004123"/>
    </source>
</evidence>
<keyword evidence="7" id="KW-0804">Transcription</keyword>
<dbReference type="GO" id="GO:0000978">
    <property type="term" value="F:RNA polymerase II cis-regulatory region sequence-specific DNA binding"/>
    <property type="evidence" value="ECO:0007669"/>
    <property type="project" value="TreeGrafter"/>
</dbReference>
<dbReference type="AlphaFoldDB" id="A0A0C9YKI6"/>
<keyword evidence="4 9" id="KW-0863">Zinc-finger</keyword>
<dbReference type="PANTHER" id="PTHR47428">
    <property type="entry name" value="REGULATORY PROTEIN MIG1-RELATED"/>
    <property type="match status" value="1"/>
</dbReference>
<organism evidence="12 13">
    <name type="scientific">Pisolithus microcarpus 441</name>
    <dbReference type="NCBI Taxonomy" id="765257"/>
    <lineage>
        <taxon>Eukaryota</taxon>
        <taxon>Fungi</taxon>
        <taxon>Dikarya</taxon>
        <taxon>Basidiomycota</taxon>
        <taxon>Agaricomycotina</taxon>
        <taxon>Agaricomycetes</taxon>
        <taxon>Agaricomycetidae</taxon>
        <taxon>Boletales</taxon>
        <taxon>Sclerodermatineae</taxon>
        <taxon>Pisolithaceae</taxon>
        <taxon>Pisolithus</taxon>
    </lineage>
</organism>
<dbReference type="PROSITE" id="PS00028">
    <property type="entry name" value="ZINC_FINGER_C2H2_1"/>
    <property type="match status" value="2"/>
</dbReference>
<keyword evidence="6" id="KW-0805">Transcription regulation</keyword>